<protein>
    <submittedName>
        <fullName evidence="1">Uncharacterized protein</fullName>
    </submittedName>
</protein>
<evidence type="ECO:0000313" key="1">
    <source>
        <dbReference type="EMBL" id="NLP63301.1"/>
    </source>
</evidence>
<evidence type="ECO:0000313" key="2">
    <source>
        <dbReference type="Proteomes" id="UP000030460"/>
    </source>
</evidence>
<comment type="caution">
    <text evidence="1">The sequence shown here is derived from an EMBL/GenBank/DDBJ whole genome shotgun (WGS) entry which is preliminary data.</text>
</comment>
<dbReference type="AlphaFoldDB" id="A0A8T6ZEU3"/>
<reference evidence="1" key="1">
    <citation type="journal article" date="2015" name="Genome Announc.">
        <title>Draft Genome Sequence of the Polyhydroxyalkanoate-Producing Bacterium Burkholderia sacchari LMG 19450 Isolated from Brazilian Sugarcane Plantation Soil.</title>
        <authorList>
            <person name="Alexandrino P.M."/>
            <person name="Mendonca T.T."/>
            <person name="Guaman Bautista L.P."/>
            <person name="Cherix J."/>
            <person name="Lozano-Sakalauskas G.C."/>
            <person name="Fujita A."/>
            <person name="Ramos Filho E."/>
            <person name="Long P."/>
            <person name="Padilla G."/>
            <person name="Taciro M.K."/>
            <person name="Gomez J.G."/>
            <person name="Silva L.F."/>
        </authorList>
    </citation>
    <scope>NUCLEOTIDE SEQUENCE</scope>
    <source>
        <strain evidence="1">LMG 19450</strain>
    </source>
</reference>
<name>A0A8T6ZEU3_9BURK</name>
<reference evidence="1" key="2">
    <citation type="submission" date="2020-04" db="EMBL/GenBank/DDBJ databases">
        <authorList>
            <person name="Alexandrino P."/>
            <person name="Mendonca T."/>
            <person name="Guaman L."/>
            <person name="Cherix J."/>
            <person name="Lozano-Sakalauskas G."/>
            <person name="Fujita A."/>
            <person name="Filho E.R."/>
            <person name="Long P."/>
            <person name="Padilla G."/>
            <person name="Taciro M.K."/>
            <person name="Gomez J.G."/>
            <person name="Silva L.F."/>
            <person name="Torres M."/>
        </authorList>
    </citation>
    <scope>NUCLEOTIDE SEQUENCE</scope>
    <source>
        <strain evidence="1">LMG 19450</strain>
    </source>
</reference>
<organism evidence="1 2">
    <name type="scientific">Paraburkholderia sacchari</name>
    <dbReference type="NCBI Taxonomy" id="159450"/>
    <lineage>
        <taxon>Bacteria</taxon>
        <taxon>Pseudomonadati</taxon>
        <taxon>Pseudomonadota</taxon>
        <taxon>Betaproteobacteria</taxon>
        <taxon>Burkholderiales</taxon>
        <taxon>Burkholderiaceae</taxon>
        <taxon>Paraburkholderia</taxon>
    </lineage>
</organism>
<accession>A0A8T6ZEU3</accession>
<dbReference type="Proteomes" id="UP000030460">
    <property type="component" value="Unassembled WGS sequence"/>
</dbReference>
<dbReference type="RefSeq" id="WP_161790832.1">
    <property type="nucleotide sequence ID" value="NZ_CADFGF010000005.1"/>
</dbReference>
<keyword evidence="2" id="KW-1185">Reference proteome</keyword>
<proteinExistence type="predicted"/>
<dbReference type="EMBL" id="JTDB02000005">
    <property type="protein sequence ID" value="NLP63301.1"/>
    <property type="molecule type" value="Genomic_DNA"/>
</dbReference>
<gene>
    <name evidence="1" type="ORF">NH14_019425</name>
</gene>
<dbReference type="OrthoDB" id="9111756at2"/>
<sequence length="53" mass="5576">MPFASLRIDRVAGRSFASEAEALMGGYGVGCSIVDKLVDDAEWTMVNIANGAL</sequence>